<dbReference type="EMBL" id="CP023747">
    <property type="protein sequence ID" value="QEV38163.1"/>
    <property type="molecule type" value="Genomic_DNA"/>
</dbReference>
<comment type="subcellular location">
    <subcellularLocation>
        <location evidence="1">Cell membrane</location>
        <topology evidence="1">Multi-pass membrane protein</topology>
    </subcellularLocation>
</comment>
<dbReference type="InterPro" id="IPR011527">
    <property type="entry name" value="ABC1_TM_dom"/>
</dbReference>
<keyword evidence="7" id="KW-1133">Transmembrane helix</keyword>
<dbReference type="InterPro" id="IPR017871">
    <property type="entry name" value="ABC_transporter-like_CS"/>
</dbReference>
<dbReference type="RefSeq" id="WP_052454041.1">
    <property type="nucleotide sequence ID" value="NZ_CP009313.1"/>
</dbReference>
<dbReference type="InterPro" id="IPR003593">
    <property type="entry name" value="AAA+_ATPase"/>
</dbReference>
<dbReference type="PANTHER" id="PTHR43394">
    <property type="entry name" value="ATP-DEPENDENT PERMEASE MDL1, MITOCHONDRIAL"/>
    <property type="match status" value="1"/>
</dbReference>
<evidence type="ECO:0000256" key="9">
    <source>
        <dbReference type="ARBA" id="ARBA00061644"/>
    </source>
</evidence>
<evidence type="ECO:0000256" key="4">
    <source>
        <dbReference type="ARBA" id="ARBA00022692"/>
    </source>
</evidence>
<gene>
    <name evidence="10" type="ORF">CP978_06095</name>
</gene>
<dbReference type="InterPro" id="IPR003439">
    <property type="entry name" value="ABC_transporter-like_ATP-bd"/>
</dbReference>
<dbReference type="InterPro" id="IPR027417">
    <property type="entry name" value="P-loop_NTPase"/>
</dbReference>
<evidence type="ECO:0000256" key="7">
    <source>
        <dbReference type="ARBA" id="ARBA00022989"/>
    </source>
</evidence>
<dbReference type="Proteomes" id="UP000325763">
    <property type="component" value="Chromosome"/>
</dbReference>
<dbReference type="GO" id="GO:0015421">
    <property type="term" value="F:ABC-type oligopeptide transporter activity"/>
    <property type="evidence" value="ECO:0007669"/>
    <property type="project" value="TreeGrafter"/>
</dbReference>
<dbReference type="FunFam" id="3.40.50.300:FF:000299">
    <property type="entry name" value="ABC transporter ATP-binding protein/permease"/>
    <property type="match status" value="1"/>
</dbReference>
<comment type="similarity">
    <text evidence="9">Belongs to the ABC transporter superfamily. Lipid exporter (TC 3.A.1.106) family.</text>
</comment>
<evidence type="ECO:0000256" key="5">
    <source>
        <dbReference type="ARBA" id="ARBA00022741"/>
    </source>
</evidence>
<evidence type="ECO:0000256" key="1">
    <source>
        <dbReference type="ARBA" id="ARBA00004651"/>
    </source>
</evidence>
<dbReference type="AlphaFoldDB" id="A0A5P2W2U4"/>
<dbReference type="GO" id="GO:0005524">
    <property type="term" value="F:ATP binding"/>
    <property type="evidence" value="ECO:0007669"/>
    <property type="project" value="UniProtKB-KW"/>
</dbReference>
<evidence type="ECO:0000256" key="8">
    <source>
        <dbReference type="ARBA" id="ARBA00023136"/>
    </source>
</evidence>
<dbReference type="OrthoDB" id="9806127at2"/>
<dbReference type="PROSITE" id="PS50929">
    <property type="entry name" value="ABC_TM1F"/>
    <property type="match status" value="1"/>
</dbReference>
<dbReference type="InterPro" id="IPR039421">
    <property type="entry name" value="Type_1_exporter"/>
</dbReference>
<evidence type="ECO:0000256" key="6">
    <source>
        <dbReference type="ARBA" id="ARBA00022840"/>
    </source>
</evidence>
<dbReference type="Pfam" id="PF00005">
    <property type="entry name" value="ABC_tran"/>
    <property type="match status" value="1"/>
</dbReference>
<reference evidence="10 11" key="1">
    <citation type="submission" date="2017-09" db="EMBL/GenBank/DDBJ databases">
        <title>Streptomyces genome completion.</title>
        <authorList>
            <person name="Lee N."/>
            <person name="Cho B.-K."/>
        </authorList>
    </citation>
    <scope>NUCLEOTIDE SEQUENCE [LARGE SCALE GENOMIC DNA]</scope>
    <source>
        <strain evidence="10 11">ATCC 14899</strain>
    </source>
</reference>
<dbReference type="GO" id="GO:0016887">
    <property type="term" value="F:ATP hydrolysis activity"/>
    <property type="evidence" value="ECO:0007669"/>
    <property type="project" value="InterPro"/>
</dbReference>
<dbReference type="PANTHER" id="PTHR43394:SF1">
    <property type="entry name" value="ATP-BINDING CASSETTE SUB-FAMILY B MEMBER 10, MITOCHONDRIAL"/>
    <property type="match status" value="1"/>
</dbReference>
<dbReference type="Gene3D" id="1.20.1560.10">
    <property type="entry name" value="ABC transporter type 1, transmembrane domain"/>
    <property type="match status" value="1"/>
</dbReference>
<protein>
    <submittedName>
        <fullName evidence="10">ABC transporter ATP-binding protein</fullName>
    </submittedName>
</protein>
<evidence type="ECO:0000313" key="11">
    <source>
        <dbReference type="Proteomes" id="UP000325763"/>
    </source>
</evidence>
<dbReference type="SUPFAM" id="SSF52540">
    <property type="entry name" value="P-loop containing nucleoside triphosphate hydrolases"/>
    <property type="match status" value="1"/>
</dbReference>
<accession>A0A5P2W2U4</accession>
<dbReference type="SMART" id="SM00382">
    <property type="entry name" value="AAA"/>
    <property type="match status" value="1"/>
</dbReference>
<keyword evidence="5" id="KW-0547">Nucleotide-binding</keyword>
<keyword evidence="6 10" id="KW-0067">ATP-binding</keyword>
<keyword evidence="4" id="KW-0812">Transmembrane</keyword>
<evidence type="ECO:0000313" key="10">
    <source>
        <dbReference type="EMBL" id="QEV38163.1"/>
    </source>
</evidence>
<dbReference type="InterPro" id="IPR036640">
    <property type="entry name" value="ABC1_TM_sf"/>
</dbReference>
<dbReference type="KEGG" id="snq:CP978_06095"/>
<proteinExistence type="inferred from homology"/>
<dbReference type="GO" id="GO:0005886">
    <property type="term" value="C:plasma membrane"/>
    <property type="evidence" value="ECO:0007669"/>
    <property type="project" value="UniProtKB-SubCell"/>
</dbReference>
<dbReference type="PROSITE" id="PS50893">
    <property type="entry name" value="ABC_TRANSPORTER_2"/>
    <property type="match status" value="1"/>
</dbReference>
<sequence length="600" mass="64121">MYASDRLSVETSSVALAPVVTPAAAIRRFWPWVRPDARWLLFAGFLLIIGTAGEVASVWLFKNLIDEVLAPRHFAAFWPLAGLIVGMALVAALIAFAGGYTATWVAERFLQRLRTSVVAHLHTIPPDALRARRHGDVMARLTSDIAAIEHLVASGVIEAASATISLVFFTAAAFYLSWPLALMAFAAAPVFAVAARLFSNRIQTLSREVRRREGSLTAVVEESLANSSLTHAYNQQAREVARVRREGEELVRAELHTARVAYLYPALLNVVEVMGGLAVIGLGAYELTRNALTLGGLLAFAAFMAQLFGPIHQLSGLVTELGAASAGAERVIELLGMRSPVRDRPGARDLTEVRGLVECEDLGAAYPNRPGRTVLSGVTFAVAPGEVLAVMGPSGSGKSTLAKLMVRFMDPTAGTLRLDGTDIRDVTAASVRQSVTLLSQQTQLFHATVRDNIAYGRPKATMAEIVQAAEQADAHQFITALPDGYETVIGENGLQLSGGQSRRIAIARAFLRATPVLILDEPTAGLDARAARNVFDPLRRLMAGRTTILITHDQALAQHADAVHVLPGRDTATDAEDASPESTRSPVMSKAGAPPAGSRT</sequence>
<keyword evidence="3" id="KW-1003">Cell membrane</keyword>
<evidence type="ECO:0000256" key="3">
    <source>
        <dbReference type="ARBA" id="ARBA00022475"/>
    </source>
</evidence>
<keyword evidence="2" id="KW-0813">Transport</keyword>
<dbReference type="Pfam" id="PF00664">
    <property type="entry name" value="ABC_membrane"/>
    <property type="match status" value="1"/>
</dbReference>
<dbReference type="SUPFAM" id="SSF90123">
    <property type="entry name" value="ABC transporter transmembrane region"/>
    <property type="match status" value="1"/>
</dbReference>
<dbReference type="Gene3D" id="3.40.50.300">
    <property type="entry name" value="P-loop containing nucleotide triphosphate hydrolases"/>
    <property type="match status" value="1"/>
</dbReference>
<dbReference type="PROSITE" id="PS00211">
    <property type="entry name" value="ABC_TRANSPORTER_1"/>
    <property type="match status" value="1"/>
</dbReference>
<keyword evidence="8" id="KW-0472">Membrane</keyword>
<organism evidence="10 11">
    <name type="scientific">Streptomyces nodosus</name>
    <dbReference type="NCBI Taxonomy" id="40318"/>
    <lineage>
        <taxon>Bacteria</taxon>
        <taxon>Bacillati</taxon>
        <taxon>Actinomycetota</taxon>
        <taxon>Actinomycetes</taxon>
        <taxon>Kitasatosporales</taxon>
        <taxon>Streptomycetaceae</taxon>
        <taxon>Streptomyces</taxon>
    </lineage>
</organism>
<name>A0A5P2W2U4_9ACTN</name>
<evidence type="ECO:0000256" key="2">
    <source>
        <dbReference type="ARBA" id="ARBA00022448"/>
    </source>
</evidence>